<dbReference type="SUPFAM" id="SSF46689">
    <property type="entry name" value="Homeodomain-like"/>
    <property type="match status" value="1"/>
</dbReference>
<dbReference type="Gene3D" id="1.10.357.10">
    <property type="entry name" value="Tetracycline Repressor, domain 2"/>
    <property type="match status" value="1"/>
</dbReference>
<dbReference type="PANTHER" id="PTHR47506">
    <property type="entry name" value="TRANSCRIPTIONAL REGULATORY PROTEIN"/>
    <property type="match status" value="1"/>
</dbReference>
<dbReference type="GO" id="GO:0003677">
    <property type="term" value="F:DNA binding"/>
    <property type="evidence" value="ECO:0007669"/>
    <property type="project" value="UniProtKB-UniRule"/>
</dbReference>
<dbReference type="RefSeq" id="WP_038156403.1">
    <property type="nucleotide sequence ID" value="NZ_JXXS01000004.1"/>
</dbReference>
<accession>A0A837G5F5</accession>
<dbReference type="SUPFAM" id="SSF48498">
    <property type="entry name" value="Tetracyclin repressor-like, C-terminal domain"/>
    <property type="match status" value="1"/>
</dbReference>
<dbReference type="Pfam" id="PF00440">
    <property type="entry name" value="TetR_N"/>
    <property type="match status" value="1"/>
</dbReference>
<dbReference type="AlphaFoldDB" id="A0A837G5F5"/>
<evidence type="ECO:0000256" key="2">
    <source>
        <dbReference type="ARBA" id="ARBA00023125"/>
    </source>
</evidence>
<reference evidence="4" key="1">
    <citation type="journal article" date="2015" name="BMC Genomics">
        <title>Genome mining reveals unlocked bioactive potential of marine Gram-negative bacteria.</title>
        <authorList>
            <person name="Machado H."/>
            <person name="Sonnenschein E.C."/>
            <person name="Melchiorsen J."/>
            <person name="Gram L."/>
        </authorList>
    </citation>
    <scope>NUCLEOTIDE SEQUENCE</scope>
    <source>
        <strain evidence="4">S2052</strain>
    </source>
</reference>
<dbReference type="EMBL" id="JXXR01000015">
    <property type="protein sequence ID" value="KJY71895.1"/>
    <property type="molecule type" value="Genomic_DNA"/>
</dbReference>
<dbReference type="Gene3D" id="1.10.10.60">
    <property type="entry name" value="Homeodomain-like"/>
    <property type="match status" value="1"/>
</dbReference>
<dbReference type="InterPro" id="IPR001647">
    <property type="entry name" value="HTH_TetR"/>
</dbReference>
<organism evidence="4">
    <name type="scientific">Vibrio coralliilyticus</name>
    <dbReference type="NCBI Taxonomy" id="190893"/>
    <lineage>
        <taxon>Bacteria</taxon>
        <taxon>Pseudomonadati</taxon>
        <taxon>Pseudomonadota</taxon>
        <taxon>Gammaproteobacteria</taxon>
        <taxon>Vibrionales</taxon>
        <taxon>Vibrionaceae</taxon>
        <taxon>Vibrio</taxon>
    </lineage>
</organism>
<proteinExistence type="predicted"/>
<dbReference type="PRINTS" id="PR00455">
    <property type="entry name" value="HTHTETR"/>
</dbReference>
<comment type="caution">
    <text evidence="4">The sequence shown here is derived from an EMBL/GenBank/DDBJ whole genome shotgun (WGS) entry which is preliminary data.</text>
</comment>
<evidence type="ECO:0000313" key="4">
    <source>
        <dbReference type="EMBL" id="KJY71895.1"/>
    </source>
</evidence>
<dbReference type="PANTHER" id="PTHR47506:SF1">
    <property type="entry name" value="HTH-TYPE TRANSCRIPTIONAL REGULATOR YJDC"/>
    <property type="match status" value="1"/>
</dbReference>
<evidence type="ECO:0000256" key="1">
    <source>
        <dbReference type="ARBA" id="ARBA00023015"/>
    </source>
</evidence>
<name>A0A837G5F5_9VIBR</name>
<gene>
    <name evidence="4" type="ORF">TW71_12980</name>
</gene>
<protein>
    <submittedName>
        <fullName evidence="4">TetR family transcriptional regulator</fullName>
    </submittedName>
</protein>
<keyword evidence="1" id="KW-0805">Transcription regulation</keyword>
<dbReference type="InterPro" id="IPR036271">
    <property type="entry name" value="Tet_transcr_reg_TetR-rel_C_sf"/>
</dbReference>
<keyword evidence="3" id="KW-0804">Transcription</keyword>
<evidence type="ECO:0000256" key="3">
    <source>
        <dbReference type="ARBA" id="ARBA00023163"/>
    </source>
</evidence>
<dbReference type="InterPro" id="IPR009057">
    <property type="entry name" value="Homeodomain-like_sf"/>
</dbReference>
<sequence>MTGGTSGRPRCFDQETALEEALKVFWNQGYEGASLTDLTKAMGINKPSMYATFGNKEQLFLQAVDMYKRRESEFFYQALEQQNICDVITGILSGSAQAHCCNEKPKGCLMIQGALACSSEASTIKQTLMASRNEMGETLHQRFEKAQQEGQLIEGANPRVMSHYLATVLNGLSVHSVDDISEEMIHAVANMAMSNLLSCCIQPD</sequence>
<keyword evidence="2" id="KW-0238">DNA-binding</keyword>
<dbReference type="PROSITE" id="PS50977">
    <property type="entry name" value="HTH_TETR_2"/>
    <property type="match status" value="1"/>
</dbReference>